<evidence type="ECO:0000313" key="12">
    <source>
        <dbReference type="EMBL" id="MDY0882011.1"/>
    </source>
</evidence>
<evidence type="ECO:0000256" key="6">
    <source>
        <dbReference type="ARBA" id="ARBA00023102"/>
    </source>
</evidence>
<comment type="subcellular location">
    <subcellularLocation>
        <location evidence="10">Cytoplasm</location>
    </subcellularLocation>
</comment>
<keyword evidence="13" id="KW-1185">Reference proteome</keyword>
<comment type="catalytic activity">
    <reaction evidence="9 10">
        <text>L-glutamine + H2O = L-glutamate + NH4(+)</text>
        <dbReference type="Rhea" id="RHEA:15889"/>
        <dbReference type="ChEBI" id="CHEBI:15377"/>
        <dbReference type="ChEBI" id="CHEBI:28938"/>
        <dbReference type="ChEBI" id="CHEBI:29985"/>
        <dbReference type="ChEBI" id="CHEBI:58359"/>
        <dbReference type="EC" id="3.5.1.2"/>
    </reaction>
</comment>
<feature type="active site" evidence="10">
    <location>
        <position position="194"/>
    </location>
</feature>
<dbReference type="EMBL" id="JAXCLW010000001">
    <property type="protein sequence ID" value="MDY0882011.1"/>
    <property type="molecule type" value="Genomic_DNA"/>
</dbReference>
<accession>A0ABU5E754</accession>
<dbReference type="Proteomes" id="UP001279642">
    <property type="component" value="Unassembled WGS sequence"/>
</dbReference>
<dbReference type="RefSeq" id="WP_320507048.1">
    <property type="nucleotide sequence ID" value="NZ_JAXCLW010000001.1"/>
</dbReference>
<name>A0ABU5E754_9PROT</name>
<dbReference type="EC" id="3.5.1.2" evidence="10"/>
<dbReference type="Pfam" id="PF00117">
    <property type="entry name" value="GATase"/>
    <property type="match status" value="1"/>
</dbReference>
<comment type="subunit">
    <text evidence="2 10">Heterodimer of HisH and HisF.</text>
</comment>
<dbReference type="NCBIfam" id="TIGR01855">
    <property type="entry name" value="IMP_synth_hisH"/>
    <property type="match status" value="1"/>
</dbReference>
<evidence type="ECO:0000256" key="3">
    <source>
        <dbReference type="ARBA" id="ARBA00022605"/>
    </source>
</evidence>
<feature type="domain" description="Glutamine amidotransferase" evidence="11">
    <location>
        <begin position="4"/>
        <end position="208"/>
    </location>
</feature>
<evidence type="ECO:0000256" key="9">
    <source>
        <dbReference type="ARBA" id="ARBA00049534"/>
    </source>
</evidence>
<sequence length="212" mass="22699">MTTVVIDYGAGNLRSVAKALGTVAAESRAGEVIVSDDPTVIRRANRIVLPGVGAFADCKKGLESRPGVIDALAQSVLEAGRPFLGICVGMQLMATEGVEYGTHPGLDWIKGKVVKLTPDDPGLKIPQMGWNDLKLRSAHPVFAGLESGDHGYFVHSYHFITDRPEDVLAAVDYGGEITAVIGRDNLIGVQFHPEKSQKVGLKLLANFLAWKP</sequence>
<dbReference type="PIRSF" id="PIRSF000495">
    <property type="entry name" value="Amidotransf_hisH"/>
    <property type="match status" value="1"/>
</dbReference>
<evidence type="ECO:0000256" key="8">
    <source>
        <dbReference type="ARBA" id="ARBA00047838"/>
    </source>
</evidence>
<dbReference type="SUPFAM" id="SSF52317">
    <property type="entry name" value="Class I glutamine amidotransferase-like"/>
    <property type="match status" value="1"/>
</dbReference>
<comment type="function">
    <text evidence="10">IGPS catalyzes the conversion of PRFAR and glutamine to IGP, AICAR and glutamate. The HisH subunit catalyzes the hydrolysis of glutamine to glutamate and ammonia as part of the synthesis of IGP and AICAR. The resulting ammonia molecule is channeled to the active site of HisF.</text>
</comment>
<dbReference type="PROSITE" id="PS51273">
    <property type="entry name" value="GATASE_TYPE_1"/>
    <property type="match status" value="1"/>
</dbReference>
<comment type="pathway">
    <text evidence="1 10">Amino-acid biosynthesis; L-histidine biosynthesis; L-histidine from 5-phospho-alpha-D-ribose 1-diphosphate: step 5/9.</text>
</comment>
<dbReference type="PANTHER" id="PTHR42701">
    <property type="entry name" value="IMIDAZOLE GLYCEROL PHOSPHATE SYNTHASE SUBUNIT HISH"/>
    <property type="match status" value="1"/>
</dbReference>
<evidence type="ECO:0000313" key="13">
    <source>
        <dbReference type="Proteomes" id="UP001279642"/>
    </source>
</evidence>
<dbReference type="CDD" id="cd01748">
    <property type="entry name" value="GATase1_IGP_Synthase"/>
    <property type="match status" value="1"/>
</dbReference>
<feature type="active site" evidence="10">
    <location>
        <position position="192"/>
    </location>
</feature>
<evidence type="ECO:0000256" key="1">
    <source>
        <dbReference type="ARBA" id="ARBA00005091"/>
    </source>
</evidence>
<dbReference type="InterPro" id="IPR029062">
    <property type="entry name" value="Class_I_gatase-like"/>
</dbReference>
<keyword evidence="6 10" id="KW-0368">Histidine biosynthesis</keyword>
<comment type="catalytic activity">
    <reaction evidence="8 10">
        <text>5-[(5-phospho-1-deoxy-D-ribulos-1-ylimino)methylamino]-1-(5-phospho-beta-D-ribosyl)imidazole-4-carboxamide + L-glutamine = D-erythro-1-(imidazol-4-yl)glycerol 3-phosphate + 5-amino-1-(5-phospho-beta-D-ribosyl)imidazole-4-carboxamide + L-glutamate + H(+)</text>
        <dbReference type="Rhea" id="RHEA:24793"/>
        <dbReference type="ChEBI" id="CHEBI:15378"/>
        <dbReference type="ChEBI" id="CHEBI:29985"/>
        <dbReference type="ChEBI" id="CHEBI:58278"/>
        <dbReference type="ChEBI" id="CHEBI:58359"/>
        <dbReference type="ChEBI" id="CHEBI:58475"/>
        <dbReference type="ChEBI" id="CHEBI:58525"/>
        <dbReference type="EC" id="4.3.2.10"/>
    </reaction>
</comment>
<evidence type="ECO:0000256" key="10">
    <source>
        <dbReference type="HAMAP-Rule" id="MF_00278"/>
    </source>
</evidence>
<dbReference type="InterPro" id="IPR017926">
    <property type="entry name" value="GATASE"/>
</dbReference>
<dbReference type="HAMAP" id="MF_00278">
    <property type="entry name" value="HisH"/>
    <property type="match status" value="1"/>
</dbReference>
<keyword evidence="4 10" id="KW-0378">Hydrolase</keyword>
<keyword evidence="7 10" id="KW-0456">Lyase</keyword>
<gene>
    <name evidence="10 12" type="primary">hisH</name>
    <name evidence="12" type="ORF">SMD27_04085</name>
</gene>
<keyword evidence="10" id="KW-0963">Cytoplasm</keyword>
<protein>
    <recommendedName>
        <fullName evidence="10">Imidazole glycerol phosphate synthase subunit HisH</fullName>
        <ecNumber evidence="10">4.3.2.10</ecNumber>
    </recommendedName>
    <alternativeName>
        <fullName evidence="10">IGP synthase glutaminase subunit</fullName>
        <ecNumber evidence="10">3.5.1.2</ecNumber>
    </alternativeName>
    <alternativeName>
        <fullName evidence="10">IGP synthase subunit HisH</fullName>
    </alternativeName>
    <alternativeName>
        <fullName evidence="10">ImGP synthase subunit HisH</fullName>
        <shortName evidence="10">IGPS subunit HisH</shortName>
    </alternativeName>
</protein>
<evidence type="ECO:0000256" key="7">
    <source>
        <dbReference type="ARBA" id="ARBA00023239"/>
    </source>
</evidence>
<comment type="caution">
    <text evidence="12">The sequence shown here is derived from an EMBL/GenBank/DDBJ whole genome shotgun (WGS) entry which is preliminary data.</text>
</comment>
<organism evidence="12 13">
    <name type="scientific">Dongia soli</name>
    <dbReference type="NCBI Taxonomy" id="600628"/>
    <lineage>
        <taxon>Bacteria</taxon>
        <taxon>Pseudomonadati</taxon>
        <taxon>Pseudomonadota</taxon>
        <taxon>Alphaproteobacteria</taxon>
        <taxon>Rhodospirillales</taxon>
        <taxon>Dongiaceae</taxon>
        <taxon>Dongia</taxon>
    </lineage>
</organism>
<evidence type="ECO:0000256" key="2">
    <source>
        <dbReference type="ARBA" id="ARBA00011152"/>
    </source>
</evidence>
<evidence type="ECO:0000259" key="11">
    <source>
        <dbReference type="Pfam" id="PF00117"/>
    </source>
</evidence>
<evidence type="ECO:0000256" key="5">
    <source>
        <dbReference type="ARBA" id="ARBA00022962"/>
    </source>
</evidence>
<dbReference type="PANTHER" id="PTHR42701:SF1">
    <property type="entry name" value="IMIDAZOLE GLYCEROL PHOSPHATE SYNTHASE SUBUNIT HISH"/>
    <property type="match status" value="1"/>
</dbReference>
<proteinExistence type="inferred from homology"/>
<dbReference type="GO" id="GO:0016829">
    <property type="term" value="F:lyase activity"/>
    <property type="evidence" value="ECO:0007669"/>
    <property type="project" value="UniProtKB-KW"/>
</dbReference>
<feature type="active site" description="Nucleophile" evidence="10">
    <location>
        <position position="87"/>
    </location>
</feature>
<evidence type="ECO:0000256" key="4">
    <source>
        <dbReference type="ARBA" id="ARBA00022801"/>
    </source>
</evidence>
<keyword evidence="5 10" id="KW-0315">Glutamine amidotransferase</keyword>
<dbReference type="InterPro" id="IPR010139">
    <property type="entry name" value="Imidazole-glycPsynth_HisH"/>
</dbReference>
<reference evidence="12 13" key="1">
    <citation type="journal article" date="2016" name="Antonie Van Leeuwenhoek">
        <title>Dongia soli sp. nov., isolated from soil from Dokdo, Korea.</title>
        <authorList>
            <person name="Kim D.U."/>
            <person name="Lee H."/>
            <person name="Kim H."/>
            <person name="Kim S.G."/>
            <person name="Ka J.O."/>
        </authorList>
    </citation>
    <scope>NUCLEOTIDE SEQUENCE [LARGE SCALE GENOMIC DNA]</scope>
    <source>
        <strain evidence="12 13">D78</strain>
    </source>
</reference>
<keyword evidence="3 10" id="KW-0028">Amino-acid biosynthesis</keyword>
<dbReference type="EC" id="4.3.2.10" evidence="10"/>
<dbReference type="Gene3D" id="3.40.50.880">
    <property type="match status" value="1"/>
</dbReference>